<evidence type="ECO:0000313" key="2">
    <source>
        <dbReference type="EMBL" id="OQW54801.1"/>
    </source>
</evidence>
<reference evidence="2 3" key="1">
    <citation type="journal article" date="2017" name="Water Res.">
        <title>Comammox in drinking water systems.</title>
        <authorList>
            <person name="Wang Y."/>
            <person name="Ma L."/>
            <person name="Mao Y."/>
            <person name="Jiang X."/>
            <person name="Xia Y."/>
            <person name="Yu K."/>
            <person name="Li B."/>
            <person name="Zhang T."/>
        </authorList>
    </citation>
    <scope>NUCLEOTIDE SEQUENCE [LARGE SCALE GENOMIC DNA]</scope>
    <source>
        <strain evidence="2">SG_bin8</strain>
    </source>
</reference>
<accession>A0A1W9I5P1</accession>
<protein>
    <submittedName>
        <fullName evidence="2">SAM-dependent methyltransferase</fullName>
    </submittedName>
</protein>
<dbReference type="STRING" id="1827387.A4S15_04200"/>
<evidence type="ECO:0000259" key="1">
    <source>
        <dbReference type="Pfam" id="PF08241"/>
    </source>
</evidence>
<dbReference type="AlphaFoldDB" id="A0A1W9I5P1"/>
<dbReference type="RefSeq" id="WP_376801274.1">
    <property type="nucleotide sequence ID" value="NZ_DBNB01000011.1"/>
</dbReference>
<sequence>MAVHYDLDGQKRAYARWAGFYDKVYLRLLSDAQRQLAQKAASAGPQILEIGVGTGLVLRYYPQTASVIGVDLSEAMLARAHDKIVQDGLAQVGGVAAMDACRLGFADGKFDAVTFPFVITLVPDPEGALDEAMRVLRPGGLIVIASKLGDDRGIIPTIEEWVAPLAKLVGWSSAFRLSRIARWAERRGDVVLAEVQPAFPAGFFRLAILRKSAD</sequence>
<organism evidence="2 3">
    <name type="scientific">Candidatus Raskinella chloraquaticus</name>
    <dbReference type="NCBI Taxonomy" id="1951219"/>
    <lineage>
        <taxon>Bacteria</taxon>
        <taxon>Pseudomonadati</taxon>
        <taxon>Pseudomonadota</taxon>
        <taxon>Alphaproteobacteria</taxon>
        <taxon>Hyphomicrobiales</taxon>
        <taxon>Phreatobacteraceae</taxon>
        <taxon>Candidatus Raskinella</taxon>
    </lineage>
</organism>
<proteinExistence type="predicted"/>
<evidence type="ECO:0000313" key="3">
    <source>
        <dbReference type="Proteomes" id="UP000192872"/>
    </source>
</evidence>
<dbReference type="GO" id="GO:0008757">
    <property type="term" value="F:S-adenosylmethionine-dependent methyltransferase activity"/>
    <property type="evidence" value="ECO:0007669"/>
    <property type="project" value="InterPro"/>
</dbReference>
<dbReference type="PANTHER" id="PTHR43591">
    <property type="entry name" value="METHYLTRANSFERASE"/>
    <property type="match status" value="1"/>
</dbReference>
<name>A0A1W9I5P1_9HYPH</name>
<dbReference type="Pfam" id="PF08241">
    <property type="entry name" value="Methyltransf_11"/>
    <property type="match status" value="1"/>
</dbReference>
<dbReference type="InterPro" id="IPR029063">
    <property type="entry name" value="SAM-dependent_MTases_sf"/>
</dbReference>
<gene>
    <name evidence="2" type="ORF">A4S15_04200</name>
</gene>
<feature type="domain" description="Methyltransferase type 11" evidence="1">
    <location>
        <begin position="48"/>
        <end position="144"/>
    </location>
</feature>
<comment type="caution">
    <text evidence="2">The sequence shown here is derived from an EMBL/GenBank/DDBJ whole genome shotgun (WGS) entry which is preliminary data.</text>
</comment>
<dbReference type="EMBL" id="LWDL01000001">
    <property type="protein sequence ID" value="OQW54801.1"/>
    <property type="molecule type" value="Genomic_DNA"/>
</dbReference>
<keyword evidence="2" id="KW-0808">Transferase</keyword>
<dbReference type="CDD" id="cd02440">
    <property type="entry name" value="AdoMet_MTases"/>
    <property type="match status" value="1"/>
</dbReference>
<dbReference type="GO" id="GO:0032259">
    <property type="term" value="P:methylation"/>
    <property type="evidence" value="ECO:0007669"/>
    <property type="project" value="UniProtKB-KW"/>
</dbReference>
<keyword evidence="2" id="KW-0489">Methyltransferase</keyword>
<dbReference type="SUPFAM" id="SSF53335">
    <property type="entry name" value="S-adenosyl-L-methionine-dependent methyltransferases"/>
    <property type="match status" value="1"/>
</dbReference>
<dbReference type="Gene3D" id="3.40.50.150">
    <property type="entry name" value="Vaccinia Virus protein VP39"/>
    <property type="match status" value="1"/>
</dbReference>
<dbReference type="InterPro" id="IPR013216">
    <property type="entry name" value="Methyltransf_11"/>
</dbReference>
<dbReference type="Proteomes" id="UP000192872">
    <property type="component" value="Unassembled WGS sequence"/>
</dbReference>